<accession>S8DT59</accession>
<evidence type="ECO:0000313" key="2">
    <source>
        <dbReference type="EMBL" id="EPS96441.1"/>
    </source>
</evidence>
<evidence type="ECO:0000256" key="1">
    <source>
        <dbReference type="SAM" id="MobiDB-lite"/>
    </source>
</evidence>
<dbReference type="AlphaFoldDB" id="S8DT59"/>
<reference evidence="2 3" key="1">
    <citation type="journal article" date="2012" name="Science">
        <title>The Paleozoic origin of enzymatic lignin decomposition reconstructed from 31 fungal genomes.</title>
        <authorList>
            <person name="Floudas D."/>
            <person name="Binder M."/>
            <person name="Riley R."/>
            <person name="Barry K."/>
            <person name="Blanchette R.A."/>
            <person name="Henrissat B."/>
            <person name="Martinez A.T."/>
            <person name="Otillar R."/>
            <person name="Spatafora J.W."/>
            <person name="Yadav J.S."/>
            <person name="Aerts A."/>
            <person name="Benoit I."/>
            <person name="Boyd A."/>
            <person name="Carlson A."/>
            <person name="Copeland A."/>
            <person name="Coutinho P.M."/>
            <person name="de Vries R.P."/>
            <person name="Ferreira P."/>
            <person name="Findley K."/>
            <person name="Foster B."/>
            <person name="Gaskell J."/>
            <person name="Glotzer D."/>
            <person name="Gorecki P."/>
            <person name="Heitman J."/>
            <person name="Hesse C."/>
            <person name="Hori C."/>
            <person name="Igarashi K."/>
            <person name="Jurgens J.A."/>
            <person name="Kallen N."/>
            <person name="Kersten P."/>
            <person name="Kohler A."/>
            <person name="Kuees U."/>
            <person name="Kumar T.K.A."/>
            <person name="Kuo A."/>
            <person name="LaButti K."/>
            <person name="Larrondo L.F."/>
            <person name="Lindquist E."/>
            <person name="Ling A."/>
            <person name="Lombard V."/>
            <person name="Lucas S."/>
            <person name="Lundell T."/>
            <person name="Martin R."/>
            <person name="McLaughlin D.J."/>
            <person name="Morgenstern I."/>
            <person name="Morin E."/>
            <person name="Murat C."/>
            <person name="Nagy L.G."/>
            <person name="Nolan M."/>
            <person name="Ohm R.A."/>
            <person name="Patyshakuliyeva A."/>
            <person name="Rokas A."/>
            <person name="Ruiz-Duenas F.J."/>
            <person name="Sabat G."/>
            <person name="Salamov A."/>
            <person name="Samejima M."/>
            <person name="Schmutz J."/>
            <person name="Slot J.C."/>
            <person name="St John F."/>
            <person name="Stenlid J."/>
            <person name="Sun H."/>
            <person name="Sun S."/>
            <person name="Syed K."/>
            <person name="Tsang A."/>
            <person name="Wiebenga A."/>
            <person name="Young D."/>
            <person name="Pisabarro A."/>
            <person name="Eastwood D.C."/>
            <person name="Martin F."/>
            <person name="Cullen D."/>
            <person name="Grigoriev I.V."/>
            <person name="Hibbett D.S."/>
        </authorList>
    </citation>
    <scope>NUCLEOTIDE SEQUENCE</scope>
    <source>
        <strain evidence="3">FP-58527</strain>
    </source>
</reference>
<protein>
    <submittedName>
        <fullName evidence="2">Uncharacterized protein</fullName>
    </submittedName>
</protein>
<sequence length="130" mass="13441">MGNSVSLAPGNAASTSSGRPLIAREGSISYLIPGAYVAGNPISLAPSNASSTSSGRPLIGREVSISHLIPEAYVTHSTDDAKMIARAANSSRSSVAMPGSTQETSTRALPGRVSKRPRLSMVTVRRTPSY</sequence>
<name>S8DT59_FOMSC</name>
<dbReference type="InParanoid" id="S8DT59"/>
<keyword evidence="3" id="KW-1185">Reference proteome</keyword>
<dbReference type="HOGENOM" id="CLU_1938202_0_0_1"/>
<dbReference type="Proteomes" id="UP000015241">
    <property type="component" value="Unassembled WGS sequence"/>
</dbReference>
<gene>
    <name evidence="2" type="ORF">FOMPIDRAFT_95006</name>
</gene>
<organism evidence="2 3">
    <name type="scientific">Fomitopsis schrenkii</name>
    <name type="common">Brown rot fungus</name>
    <dbReference type="NCBI Taxonomy" id="2126942"/>
    <lineage>
        <taxon>Eukaryota</taxon>
        <taxon>Fungi</taxon>
        <taxon>Dikarya</taxon>
        <taxon>Basidiomycota</taxon>
        <taxon>Agaricomycotina</taxon>
        <taxon>Agaricomycetes</taxon>
        <taxon>Polyporales</taxon>
        <taxon>Fomitopsis</taxon>
    </lineage>
</organism>
<feature type="region of interest" description="Disordered" evidence="1">
    <location>
        <begin position="89"/>
        <end position="115"/>
    </location>
</feature>
<dbReference type="EMBL" id="KE504188">
    <property type="protein sequence ID" value="EPS96441.1"/>
    <property type="molecule type" value="Genomic_DNA"/>
</dbReference>
<proteinExistence type="predicted"/>
<evidence type="ECO:0000313" key="3">
    <source>
        <dbReference type="Proteomes" id="UP000015241"/>
    </source>
</evidence>